<evidence type="ECO:0000256" key="1">
    <source>
        <dbReference type="ARBA" id="ARBA00004651"/>
    </source>
</evidence>
<keyword evidence="5" id="KW-0598">Phosphotransferase system</keyword>
<evidence type="ECO:0000256" key="4">
    <source>
        <dbReference type="ARBA" id="ARBA00022597"/>
    </source>
</evidence>
<gene>
    <name evidence="10" type="ORF">NVS32_04875</name>
</gene>
<keyword evidence="2" id="KW-0813">Transport</keyword>
<evidence type="ECO:0000256" key="6">
    <source>
        <dbReference type="ARBA" id="ARBA00022692"/>
    </source>
</evidence>
<dbReference type="InterPro" id="IPR004700">
    <property type="entry name" value="PTS_IIC_man"/>
</dbReference>
<evidence type="ECO:0000313" key="10">
    <source>
        <dbReference type="EMBL" id="MCR9036280.1"/>
    </source>
</evidence>
<evidence type="ECO:0000256" key="2">
    <source>
        <dbReference type="ARBA" id="ARBA00022448"/>
    </source>
</evidence>
<reference evidence="10 11" key="1">
    <citation type="submission" date="2022-08" db="EMBL/GenBank/DDBJ databases">
        <title>Tractidigestivibacter montrealensis type strain KD21.</title>
        <authorList>
            <person name="Diop K."/>
            <person name="Richard C."/>
            <person name="Routy B."/>
        </authorList>
    </citation>
    <scope>NUCLEOTIDE SEQUENCE [LARGE SCALE GENOMIC DNA]</scope>
    <source>
        <strain evidence="10 11">KD21</strain>
    </source>
</reference>
<keyword evidence="7 9" id="KW-1133">Transmembrane helix</keyword>
<evidence type="ECO:0000313" key="11">
    <source>
        <dbReference type="Proteomes" id="UP001204320"/>
    </source>
</evidence>
<dbReference type="InterPro" id="IPR050303">
    <property type="entry name" value="GatZ_KbaZ_carbometab"/>
</dbReference>
<name>A0ABT1Z7U3_9ACTN</name>
<dbReference type="RefSeq" id="WP_032111103.1">
    <property type="nucleotide sequence ID" value="NZ_JANSKA010000003.1"/>
</dbReference>
<keyword evidence="11" id="KW-1185">Reference proteome</keyword>
<keyword evidence="4 10" id="KW-0762">Sugar transport</keyword>
<dbReference type="PANTHER" id="PTHR32502">
    <property type="entry name" value="N-ACETYLGALACTOSAMINE PERMEASE II COMPONENT-RELATED"/>
    <property type="match status" value="1"/>
</dbReference>
<keyword evidence="3" id="KW-1003">Cell membrane</keyword>
<feature type="transmembrane region" description="Helical" evidence="9">
    <location>
        <begin position="32"/>
        <end position="52"/>
    </location>
</feature>
<comment type="caution">
    <text evidence="10">The sequence shown here is derived from an EMBL/GenBank/DDBJ whole genome shotgun (WGS) entry which is preliminary data.</text>
</comment>
<keyword evidence="8 9" id="KW-0472">Membrane</keyword>
<feature type="transmembrane region" description="Helical" evidence="9">
    <location>
        <begin position="181"/>
        <end position="199"/>
    </location>
</feature>
<evidence type="ECO:0000256" key="3">
    <source>
        <dbReference type="ARBA" id="ARBA00022475"/>
    </source>
</evidence>
<feature type="transmembrane region" description="Helical" evidence="9">
    <location>
        <begin position="138"/>
        <end position="161"/>
    </location>
</feature>
<accession>A0ABT1Z7U3</accession>
<feature type="transmembrane region" description="Helical" evidence="9">
    <location>
        <begin position="206"/>
        <end position="235"/>
    </location>
</feature>
<evidence type="ECO:0000256" key="8">
    <source>
        <dbReference type="ARBA" id="ARBA00023136"/>
    </source>
</evidence>
<dbReference type="EMBL" id="JANSKA010000003">
    <property type="protein sequence ID" value="MCR9036280.1"/>
    <property type="molecule type" value="Genomic_DNA"/>
</dbReference>
<protein>
    <submittedName>
        <fullName evidence="10">PTS sugar transporter subunit IIC</fullName>
    </submittedName>
</protein>
<dbReference type="Pfam" id="PF03609">
    <property type="entry name" value="EII-Sor"/>
    <property type="match status" value="1"/>
</dbReference>
<organism evidence="10 11">
    <name type="scientific">Tractidigestivibacter montrealensis</name>
    <dbReference type="NCBI Taxonomy" id="2972466"/>
    <lineage>
        <taxon>Bacteria</taxon>
        <taxon>Bacillati</taxon>
        <taxon>Actinomycetota</taxon>
        <taxon>Coriobacteriia</taxon>
        <taxon>Coriobacteriales</taxon>
        <taxon>Atopobiaceae</taxon>
        <taxon>Tractidigestivibacter</taxon>
    </lineage>
</organism>
<evidence type="ECO:0000256" key="9">
    <source>
        <dbReference type="SAM" id="Phobius"/>
    </source>
</evidence>
<dbReference type="PANTHER" id="PTHR32502:SF28">
    <property type="entry name" value="PHOSPHOTRANSFERASE SYSTEM SUGAR-SPECIFIC EIIC COMPONENT"/>
    <property type="match status" value="1"/>
</dbReference>
<proteinExistence type="predicted"/>
<dbReference type="PROSITE" id="PS51106">
    <property type="entry name" value="PTS_EIIC_TYPE_4"/>
    <property type="match status" value="1"/>
</dbReference>
<dbReference type="Proteomes" id="UP001204320">
    <property type="component" value="Unassembled WGS sequence"/>
</dbReference>
<evidence type="ECO:0000256" key="7">
    <source>
        <dbReference type="ARBA" id="ARBA00022989"/>
    </source>
</evidence>
<comment type="subcellular location">
    <subcellularLocation>
        <location evidence="1">Cell membrane</location>
        <topology evidence="1">Multi-pass membrane protein</topology>
    </subcellularLocation>
</comment>
<sequence length="260" mass="26959">MQIAVWQIVVITLLAFIYRVDRLGTQVCGHNAVLYAWLVGLILGDGMTGLIVGASVQLMSLGVAALAGSSVPDYPLAGMVGTAVCIMTGQDEGVGLAVGIAVGTMGVQLDVLAKTANVFMAHKQLEYAQDGQYEKMKAVTLVGPVLFGLTDAIPMLIVLAFGGDVVNAILSVVPAWFTKGLSLAGGLLPVIGMGALLTYMPAKQYFSFLAIGFVLSAYLGLSILPVAILGGAAAYEVYKNLTSRIAEESIATAEGGLEDE</sequence>
<evidence type="ECO:0000256" key="5">
    <source>
        <dbReference type="ARBA" id="ARBA00022683"/>
    </source>
</evidence>
<keyword evidence="6 9" id="KW-0812">Transmembrane</keyword>